<dbReference type="GO" id="GO:0005975">
    <property type="term" value="P:carbohydrate metabolic process"/>
    <property type="evidence" value="ECO:0007669"/>
    <property type="project" value="UniProtKB-ARBA"/>
</dbReference>
<dbReference type="NCBIfam" id="TIGR01451">
    <property type="entry name" value="B_ant_repeat"/>
    <property type="match status" value="4"/>
</dbReference>
<evidence type="ECO:0000259" key="5">
    <source>
        <dbReference type="Pfam" id="PF24346"/>
    </source>
</evidence>
<keyword evidence="3" id="KW-0732">Signal</keyword>
<feature type="compositionally biased region" description="Low complexity" evidence="1">
    <location>
        <begin position="1172"/>
        <end position="1183"/>
    </location>
</feature>
<feature type="domain" description="DUF7507" evidence="5">
    <location>
        <begin position="1423"/>
        <end position="1518"/>
    </location>
</feature>
<evidence type="ECO:0000313" key="6">
    <source>
        <dbReference type="EMBL" id="NYJ24143.1"/>
    </source>
</evidence>
<evidence type="ECO:0000313" key="7">
    <source>
        <dbReference type="Proteomes" id="UP000578352"/>
    </source>
</evidence>
<dbReference type="Pfam" id="PF20674">
    <property type="entry name" value="SpaA_3"/>
    <property type="match status" value="1"/>
</dbReference>
<dbReference type="InterPro" id="IPR055354">
    <property type="entry name" value="DUF7507"/>
</dbReference>
<feature type="domain" description="DUF7507" evidence="5">
    <location>
        <begin position="951"/>
        <end position="1053"/>
    </location>
</feature>
<sequence length="1567" mass="153422">MKFFTRRRSKAVAALVSALLAVAGVIVAAQVAAAAPTNQQCAYADPGTGTYARTLCWLDQNGYDQAAASSPGGQQMKVALPGGYTLQYTVTALGRAVVPAAFPTYASAYLGRNNGGYRGVAGLPAFYQAGTTGGNSTLSMTGISVTDADGNPVDAFSIVMADAESTDINESLRFTATAPLRQIAPLGNACEAGFTGIGTNTVTCSSNQSATRTGTAILAADAPSAVSIDLNTNRRQGVAFGILLSKVVLSKTVASRVSPSDSFGLSVTAPGGIQLASANTGTATTATTGEVETIGAATTSPFTLAETATGTTPIGAYAQSWSCTRNGSADPTLPSGAAGPSADVALAIGDLVNCTITNTALSGNLLLQKEAGPVNDVNGNGVRDAGDTIPYSFTVTNTGQVPVEGVTVNDPSVGAVTCPVTTLAPGDSTRCTADSLYTITAADVASGAFTNVATAQGTLLGGTTVIRSNTSATTTTLEAADARLTLAKTVSPASAATAGTTATYDYTVTNTGNVDVHALAIVESAFSGSGTVPAPVCPVTSLAPGTSTVCTATYTVTQADVDAGSVANTAHATATDPESGTVDSAPSSATLTSAAAPAIALEKSASPDDAASFVVGQELTYSFVATNTGNVTLTDVGIDEQGFTGTGGAVNPVCPAGAPIPPGGQVTCTATYTLTQADIDQGDVTNTATAHGTPPTGPAVSSAPDTISAPGNPAPAITVEKTATPSTVAAQGDVVQYAFTVTNSGNVTLKDVTVDETAFSGSGGAPAVSCPAEAATMLPGARMVCTASYTLTQADADQSQLVNTATATGTPPASAGGPVTSAPSTATVAVAENPALSLVKTASPLHATAAGDTITYSFAVTNTGDTTVNGIGIAEGSFSGSGPAPSPNCPAGAASLAPGATVTCTATYTVTLADANAGGIDNHATATGTTGGGTAVTSADSQTVVPIQADPAVTLQKTASIRNVTAAGQTITYSFVVTNTGNVTLQSPQVVEARFSGYAVLDPVCPAGVTSLAPGESVTCTADYVTTQADIDKGGITNSAVATLQTPGGTTITPPPSEVDITADPAPALTMEKTVDPTVITAAGQPVSYSYLVTNTGNVTLTGVAVAEGDFTGSGGTPAPSCPADAASLAPGATVTCTASYTPTQADVDAGTVTNTATASGTPIGGGAAVDSEPSSTTFSATASPDLTITKTADPATITRAGETVTYSFVVTNTGNVTMSEVEVIEGTFTGTGIAPVVQCPAAPIVLAPGSTVTCTATYTPTQSDVDAGTLDNTASVQGSIPSAPGVPLTFGPAGSSVDAPADPALTIVKSGAPSDAASFVAGAAITYTFVVTNTGNVTLDDLQVSDSGFTGSGAAPVPDCSGGPTTLAPGVQLTCTATYTVTQADADAGGISNTATASGVPPTGGEPVLSAPSTVTLPHDSAPALGLVKSATVTGSTIDYRFAVTNTGNVTVNGIAIAEGDFTGTGAFPAIDCPQTALAPGEVTVCTSTYSLTDADRRASAVTNTATAHGDAAGGPVSSAPSSARAALGGLASTGLDVSTVAWLAGILLAIGGAAFGFRFLRRRRA</sequence>
<feature type="domain" description="DUF7507" evidence="5">
    <location>
        <begin position="1304"/>
        <end position="1408"/>
    </location>
</feature>
<feature type="domain" description="SpaA-like prealbumin fold" evidence="4">
    <location>
        <begin position="247"/>
        <end position="360"/>
    </location>
</feature>
<feature type="compositionally biased region" description="Low complexity" evidence="1">
    <location>
        <begin position="685"/>
        <end position="694"/>
    </location>
</feature>
<protein>
    <submittedName>
        <fullName evidence="6">Putative membrane protein</fullName>
    </submittedName>
</protein>
<dbReference type="RefSeq" id="WP_179606075.1">
    <property type="nucleotide sequence ID" value="NZ_BAABEH010000001.1"/>
</dbReference>
<feature type="domain" description="DUF7507" evidence="5">
    <location>
        <begin position="1066"/>
        <end position="1170"/>
    </location>
</feature>
<dbReference type="InterPro" id="IPR048834">
    <property type="entry name" value="SpaA_pre-album"/>
</dbReference>
<dbReference type="InterPro" id="IPR047589">
    <property type="entry name" value="DUF11_rpt"/>
</dbReference>
<feature type="domain" description="DUF7507" evidence="5">
    <location>
        <begin position="378"/>
        <end position="465"/>
    </location>
</feature>
<feature type="region of interest" description="Disordered" evidence="1">
    <location>
        <begin position="684"/>
        <end position="714"/>
    </location>
</feature>
<dbReference type="Proteomes" id="UP000578352">
    <property type="component" value="Unassembled WGS sequence"/>
</dbReference>
<proteinExistence type="predicted"/>
<keyword evidence="2" id="KW-1133">Transmembrane helix</keyword>
<keyword evidence="2" id="KW-0472">Membrane</keyword>
<dbReference type="Gene3D" id="2.60.40.10">
    <property type="entry name" value="Immunoglobulins"/>
    <property type="match status" value="2"/>
</dbReference>
<feature type="domain" description="DUF7507" evidence="5">
    <location>
        <begin position="833"/>
        <end position="938"/>
    </location>
</feature>
<feature type="signal peptide" evidence="3">
    <location>
        <begin position="1"/>
        <end position="28"/>
    </location>
</feature>
<feature type="region of interest" description="Disordered" evidence="1">
    <location>
        <begin position="1158"/>
        <end position="1183"/>
    </location>
</feature>
<keyword evidence="2" id="KW-0812">Transmembrane</keyword>
<feature type="transmembrane region" description="Helical" evidence="2">
    <location>
        <begin position="1542"/>
        <end position="1562"/>
    </location>
</feature>
<evidence type="ECO:0000259" key="4">
    <source>
        <dbReference type="Pfam" id="PF20674"/>
    </source>
</evidence>
<feature type="domain" description="DUF7507" evidence="5">
    <location>
        <begin position="714"/>
        <end position="820"/>
    </location>
</feature>
<dbReference type="EMBL" id="JACCFL010000001">
    <property type="protein sequence ID" value="NYJ24143.1"/>
    <property type="molecule type" value="Genomic_DNA"/>
</dbReference>
<feature type="domain" description="DUF7507" evidence="5">
    <location>
        <begin position="483"/>
        <end position="584"/>
    </location>
</feature>
<accession>A0A853CW34</accession>
<feature type="domain" description="DUF7507" evidence="5">
    <location>
        <begin position="596"/>
        <end position="702"/>
    </location>
</feature>
<evidence type="ECO:0000256" key="2">
    <source>
        <dbReference type="SAM" id="Phobius"/>
    </source>
</evidence>
<comment type="caution">
    <text evidence="6">The sequence shown here is derived from an EMBL/GenBank/DDBJ whole genome shotgun (WGS) entry which is preliminary data.</text>
</comment>
<dbReference type="PANTHER" id="PTHR34819">
    <property type="entry name" value="LARGE CYSTEINE-RICH PERIPLASMIC PROTEIN OMCB"/>
    <property type="match status" value="1"/>
</dbReference>
<evidence type="ECO:0000256" key="1">
    <source>
        <dbReference type="SAM" id="MobiDB-lite"/>
    </source>
</evidence>
<name>A0A853CW34_9MICO</name>
<organism evidence="6 7">
    <name type="scientific">Leifsonia shinshuensis</name>
    <dbReference type="NCBI Taxonomy" id="150026"/>
    <lineage>
        <taxon>Bacteria</taxon>
        <taxon>Bacillati</taxon>
        <taxon>Actinomycetota</taxon>
        <taxon>Actinomycetes</taxon>
        <taxon>Micrococcales</taxon>
        <taxon>Microbacteriaceae</taxon>
        <taxon>Leifsonia</taxon>
    </lineage>
</organism>
<dbReference type="InterPro" id="IPR013783">
    <property type="entry name" value="Ig-like_fold"/>
</dbReference>
<feature type="chain" id="PRO_5038700677" evidence="3">
    <location>
        <begin position="29"/>
        <end position="1567"/>
    </location>
</feature>
<dbReference type="Pfam" id="PF24346">
    <property type="entry name" value="DUF7507"/>
    <property type="match status" value="10"/>
</dbReference>
<dbReference type="PANTHER" id="PTHR34819:SF5">
    <property type="entry name" value="CONSERVED REPEAT DOMAIN PROTEIN"/>
    <property type="match status" value="1"/>
</dbReference>
<reference evidence="6 7" key="1">
    <citation type="submission" date="2020-07" db="EMBL/GenBank/DDBJ databases">
        <title>Sequencing the genomes of 1000 actinobacteria strains.</title>
        <authorList>
            <person name="Klenk H.-P."/>
        </authorList>
    </citation>
    <scope>NUCLEOTIDE SEQUENCE [LARGE SCALE GENOMIC DNA]</scope>
    <source>
        <strain evidence="6 7">DSM 15165</strain>
    </source>
</reference>
<gene>
    <name evidence="6" type="ORF">HNR13_002430</name>
</gene>
<dbReference type="InterPro" id="IPR051172">
    <property type="entry name" value="Chlamydia_OmcB"/>
</dbReference>
<feature type="domain" description="DUF7507" evidence="5">
    <location>
        <begin position="1184"/>
        <end position="1286"/>
    </location>
</feature>
<evidence type="ECO:0000256" key="3">
    <source>
        <dbReference type="SAM" id="SignalP"/>
    </source>
</evidence>